<comment type="caution">
    <text evidence="2">The sequence shown here is derived from an EMBL/GenBank/DDBJ whole genome shotgun (WGS) entry which is preliminary data.</text>
</comment>
<sequence>MAAFRLYVDTNIFIYAFENNDALARKLLQLVSLNEGRKQPFIATSEIVLAELMVDPLKKGNASLIELYDNISIGNAFISIGTVTREILWHAAQLRSKFVSLRLPDAIHLSTAMHFGCAQFLTADVRLKGAYSVAPDRLVPPQLTAEISIVRPEISVLDKIITEMEG</sequence>
<dbReference type="EMBL" id="JAVIIS010000014">
    <property type="protein sequence ID" value="MDX8440308.1"/>
    <property type="molecule type" value="Genomic_DNA"/>
</dbReference>
<proteinExistence type="predicted"/>
<evidence type="ECO:0000313" key="3">
    <source>
        <dbReference type="Proteomes" id="UP001272097"/>
    </source>
</evidence>
<gene>
    <name evidence="2" type="ORF">RFM51_11965</name>
</gene>
<dbReference type="Proteomes" id="UP001272097">
    <property type="component" value="Unassembled WGS sequence"/>
</dbReference>
<dbReference type="InterPro" id="IPR002716">
    <property type="entry name" value="PIN_dom"/>
</dbReference>
<dbReference type="InterPro" id="IPR029060">
    <property type="entry name" value="PIN-like_dom_sf"/>
</dbReference>
<name>A0ABU4WW69_9HYPH</name>
<evidence type="ECO:0000259" key="1">
    <source>
        <dbReference type="Pfam" id="PF01850"/>
    </source>
</evidence>
<dbReference type="SUPFAM" id="SSF88723">
    <property type="entry name" value="PIN domain-like"/>
    <property type="match status" value="1"/>
</dbReference>
<keyword evidence="3" id="KW-1185">Reference proteome</keyword>
<dbReference type="Gene3D" id="3.40.50.1010">
    <property type="entry name" value="5'-nuclease"/>
    <property type="match status" value="1"/>
</dbReference>
<evidence type="ECO:0000313" key="2">
    <source>
        <dbReference type="EMBL" id="MDX8440308.1"/>
    </source>
</evidence>
<accession>A0ABU4WW69</accession>
<reference evidence="2 3" key="1">
    <citation type="submission" date="2023-08" db="EMBL/GenBank/DDBJ databases">
        <title>Implementing the SeqCode for naming new Mesorhizobium species isolated from Vachellia karroo root nodules.</title>
        <authorList>
            <person name="Van Lill M."/>
        </authorList>
    </citation>
    <scope>NUCLEOTIDE SEQUENCE [LARGE SCALE GENOMIC DNA]</scope>
    <source>
        <strain evidence="2 3">VK3E</strain>
    </source>
</reference>
<dbReference type="Pfam" id="PF01850">
    <property type="entry name" value="PIN"/>
    <property type="match status" value="1"/>
</dbReference>
<organism evidence="2 3">
    <name type="scientific">Mesorhizobium australafricanum</name>
    <dbReference type="NCBI Taxonomy" id="3072311"/>
    <lineage>
        <taxon>Bacteria</taxon>
        <taxon>Pseudomonadati</taxon>
        <taxon>Pseudomonadota</taxon>
        <taxon>Alphaproteobacteria</taxon>
        <taxon>Hyphomicrobiales</taxon>
        <taxon>Phyllobacteriaceae</taxon>
        <taxon>Mesorhizobium</taxon>
    </lineage>
</organism>
<feature type="domain" description="PIN" evidence="1">
    <location>
        <begin position="7"/>
        <end position="128"/>
    </location>
</feature>
<dbReference type="RefSeq" id="WP_320214227.1">
    <property type="nucleotide sequence ID" value="NZ_JAVIIS010000014.1"/>
</dbReference>
<protein>
    <submittedName>
        <fullName evidence="2">PIN domain-containing protein</fullName>
    </submittedName>
</protein>